<comment type="caution">
    <text evidence="4">The sequence shown here is derived from an EMBL/GenBank/DDBJ whole genome shotgun (WGS) entry which is preliminary data.</text>
</comment>
<keyword evidence="5" id="KW-1185">Reference proteome</keyword>
<protein>
    <recommendedName>
        <fullName evidence="3">ISXO2-like transposase domain-containing protein</fullName>
    </recommendedName>
</protein>
<dbReference type="Proteomes" id="UP000663879">
    <property type="component" value="Unassembled WGS sequence"/>
</dbReference>
<dbReference type="PANTHER" id="PTHR47163">
    <property type="entry name" value="DDE_TNP_IS1595 DOMAIN-CONTAINING PROTEIN"/>
    <property type="match status" value="1"/>
</dbReference>
<dbReference type="EMBL" id="CAJNOC010006374">
    <property type="protein sequence ID" value="CAF1076476.1"/>
    <property type="molecule type" value="Genomic_DNA"/>
</dbReference>
<organism evidence="4 5">
    <name type="scientific">Brachionus calyciflorus</name>
    <dbReference type="NCBI Taxonomy" id="104777"/>
    <lineage>
        <taxon>Eukaryota</taxon>
        <taxon>Metazoa</taxon>
        <taxon>Spiralia</taxon>
        <taxon>Gnathifera</taxon>
        <taxon>Rotifera</taxon>
        <taxon>Eurotatoria</taxon>
        <taxon>Monogononta</taxon>
        <taxon>Pseudotrocha</taxon>
        <taxon>Ploima</taxon>
        <taxon>Brachionidae</taxon>
        <taxon>Brachionus</taxon>
    </lineage>
</organism>
<dbReference type="Pfam" id="PF12762">
    <property type="entry name" value="DDE_Tnp_IS1595"/>
    <property type="match status" value="1"/>
</dbReference>
<feature type="region of interest" description="Disordered" evidence="1">
    <location>
        <begin position="112"/>
        <end position="132"/>
    </location>
</feature>
<gene>
    <name evidence="4" type="ORF">OXX778_LOCUS19987</name>
</gene>
<dbReference type="OrthoDB" id="5862080at2759"/>
<feature type="domain" description="ISXO2-like transposase" evidence="3">
    <location>
        <begin position="273"/>
        <end position="402"/>
    </location>
</feature>
<proteinExistence type="predicted"/>
<dbReference type="PANTHER" id="PTHR47163:SF2">
    <property type="entry name" value="SI:DKEY-17M8.2"/>
    <property type="match status" value="1"/>
</dbReference>
<keyword evidence="2" id="KW-0472">Membrane</keyword>
<feature type="non-terminal residue" evidence="4">
    <location>
        <position position="1"/>
    </location>
</feature>
<keyword evidence="2" id="KW-1133">Transmembrane helix</keyword>
<evidence type="ECO:0000313" key="4">
    <source>
        <dbReference type="EMBL" id="CAF1076476.1"/>
    </source>
</evidence>
<feature type="transmembrane region" description="Helical" evidence="2">
    <location>
        <begin position="278"/>
        <end position="298"/>
    </location>
</feature>
<evidence type="ECO:0000259" key="3">
    <source>
        <dbReference type="SMART" id="SM01126"/>
    </source>
</evidence>
<feature type="compositionally biased region" description="Basic and acidic residues" evidence="1">
    <location>
        <begin position="249"/>
        <end position="262"/>
    </location>
</feature>
<evidence type="ECO:0000256" key="2">
    <source>
        <dbReference type="SAM" id="Phobius"/>
    </source>
</evidence>
<dbReference type="SMART" id="SM01126">
    <property type="entry name" value="DDE_Tnp_IS1595"/>
    <property type="match status" value="1"/>
</dbReference>
<dbReference type="InterPro" id="IPR024445">
    <property type="entry name" value="Tnp_ISXO2-like"/>
</dbReference>
<name>A0A814MDT2_9BILA</name>
<feature type="region of interest" description="Disordered" evidence="1">
    <location>
        <begin position="240"/>
        <end position="262"/>
    </location>
</feature>
<keyword evidence="2" id="KW-0812">Transmembrane</keyword>
<reference evidence="4" key="1">
    <citation type="submission" date="2021-02" db="EMBL/GenBank/DDBJ databases">
        <authorList>
            <person name="Nowell W R."/>
        </authorList>
    </citation>
    <scope>NUCLEOTIDE SEQUENCE</scope>
    <source>
        <strain evidence="4">Ploen Becks lab</strain>
    </source>
</reference>
<evidence type="ECO:0000256" key="1">
    <source>
        <dbReference type="SAM" id="MobiDB-lite"/>
    </source>
</evidence>
<sequence length="442" mass="50746">ESKSETITKVVSETTESKQIVDQSEKKLSEVDAKAKTSSICDPQVPQPVITKQNNTDISQTAENINDKCMVNYRNESKENKQTYSSIFIHKPINLKNRVPINACANQNGVTRLSHQKKNDDDEGYTVSSSGQWSPKVDQKKVYQLISTFANIIRLEELSPNIPNRYFRSFKLTVESHFDYAIREGKNWPAGITVSEWRERNNNRDKATRENESVNHKACIADSDKVDHLNQSLVVNEEDVLEEEDDEENQHGHNIETETNNEKEANSISIKLKVLVKIMNNLFVFIIFNCTVISFIMFNSTANNLLQNNQLQNISLNFMKNHSQSNINFDCWKSYERIKLLEKNFTHLTVDHDLYFVNPKTDVHTNGIDSIWCTAKTLLKKMRGVNRSYLQSYLDEFCWRHNQSLSRAGSFGAILSLISKNLDGDNIDDITAQLSCINFEDE</sequence>
<evidence type="ECO:0000313" key="5">
    <source>
        <dbReference type="Proteomes" id="UP000663879"/>
    </source>
</evidence>
<accession>A0A814MDT2</accession>
<dbReference type="AlphaFoldDB" id="A0A814MDT2"/>
<dbReference type="InterPro" id="IPR053164">
    <property type="entry name" value="IS1016-like_transposase"/>
</dbReference>